<evidence type="ECO:0000256" key="5">
    <source>
        <dbReference type="ARBA" id="ARBA00023242"/>
    </source>
</evidence>
<evidence type="ECO:0000256" key="4">
    <source>
        <dbReference type="ARBA" id="ARBA00023163"/>
    </source>
</evidence>
<feature type="region of interest" description="Disordered" evidence="6">
    <location>
        <begin position="96"/>
        <end position="120"/>
    </location>
</feature>
<dbReference type="PROSITE" id="PS50217">
    <property type="entry name" value="BZIP"/>
    <property type="match status" value="1"/>
</dbReference>
<dbReference type="GO" id="GO:0000981">
    <property type="term" value="F:DNA-binding transcription factor activity, RNA polymerase II-specific"/>
    <property type="evidence" value="ECO:0007669"/>
    <property type="project" value="TreeGrafter"/>
</dbReference>
<comment type="subcellular location">
    <subcellularLocation>
        <location evidence="1">Membrane</location>
        <topology evidence="1">Single-pass membrane protein</topology>
    </subcellularLocation>
</comment>
<dbReference type="AlphaFoldDB" id="A0A6U5CR34"/>
<evidence type="ECO:0000313" key="9">
    <source>
        <dbReference type="EMBL" id="CAD8744673.1"/>
    </source>
</evidence>
<dbReference type="GO" id="GO:0000978">
    <property type="term" value="F:RNA polymerase II cis-regulatory region sequence-specific DNA binding"/>
    <property type="evidence" value="ECO:0007669"/>
    <property type="project" value="TreeGrafter"/>
</dbReference>
<dbReference type="Pfam" id="PF00170">
    <property type="entry name" value="bZIP_1"/>
    <property type="match status" value="1"/>
</dbReference>
<dbReference type="EMBL" id="HBFK01018107">
    <property type="protein sequence ID" value="CAD8744672.1"/>
    <property type="molecule type" value="Transcribed_RNA"/>
</dbReference>
<name>A0A6U5CR34_HEMAN</name>
<evidence type="ECO:0000259" key="7">
    <source>
        <dbReference type="PROSITE" id="PS50217"/>
    </source>
</evidence>
<dbReference type="InterPro" id="IPR004827">
    <property type="entry name" value="bZIP"/>
</dbReference>
<reference evidence="9" key="1">
    <citation type="submission" date="2021-01" db="EMBL/GenBank/DDBJ databases">
        <authorList>
            <person name="Corre E."/>
            <person name="Pelletier E."/>
            <person name="Niang G."/>
            <person name="Scheremetjew M."/>
            <person name="Finn R."/>
            <person name="Kale V."/>
            <person name="Holt S."/>
            <person name="Cochrane G."/>
            <person name="Meng A."/>
            <person name="Brown T."/>
            <person name="Cohen L."/>
        </authorList>
    </citation>
    <scope>NUCLEOTIDE SEQUENCE</scope>
    <source>
        <strain evidence="9">CCMP441</strain>
    </source>
</reference>
<keyword evidence="4" id="KW-0804">Transcription</keyword>
<sequence>MRRPMQEHDALERELKELVLFEERGVDPTGKLSKMDKKAIKARVRMIKNRLAAKRSREHARTYVQELEGTLEALQSKNEALARRLAALEAENDKLKRNGGLPVAGGDERDVEETKDRNSEPAALATSLQLDAVLFLSALLSTLLPSLRLSAPLPPCPSSPRPDAKAALPGELAHAPLRCVTAASTRLRRAGLPSARLRPGTVAPCA</sequence>
<dbReference type="SMART" id="SM00338">
    <property type="entry name" value="BRLZ"/>
    <property type="match status" value="1"/>
</dbReference>
<dbReference type="PANTHER" id="PTHR46164">
    <property type="entry name" value="ATF6, ISOFORM C"/>
    <property type="match status" value="1"/>
</dbReference>
<evidence type="ECO:0000256" key="3">
    <source>
        <dbReference type="ARBA" id="ARBA00023125"/>
    </source>
</evidence>
<dbReference type="CDD" id="cd14686">
    <property type="entry name" value="bZIP"/>
    <property type="match status" value="1"/>
</dbReference>
<evidence type="ECO:0000256" key="1">
    <source>
        <dbReference type="ARBA" id="ARBA00004167"/>
    </source>
</evidence>
<feature type="domain" description="BZIP" evidence="7">
    <location>
        <begin position="39"/>
        <end position="96"/>
    </location>
</feature>
<dbReference type="EMBL" id="HBFK01018108">
    <property type="protein sequence ID" value="CAD8744673.1"/>
    <property type="molecule type" value="Transcribed_RNA"/>
</dbReference>
<accession>A0A6U5CR34</accession>
<dbReference type="InterPro" id="IPR046347">
    <property type="entry name" value="bZIP_sf"/>
</dbReference>
<keyword evidence="2" id="KW-0805">Transcription regulation</keyword>
<dbReference type="Gene3D" id="1.20.5.170">
    <property type="match status" value="1"/>
</dbReference>
<keyword evidence="5" id="KW-0539">Nucleus</keyword>
<dbReference type="PANTHER" id="PTHR46164:SF3">
    <property type="entry name" value="ATF6, ISOFORM C"/>
    <property type="match status" value="1"/>
</dbReference>
<dbReference type="SUPFAM" id="SSF57959">
    <property type="entry name" value="Leucine zipper domain"/>
    <property type="match status" value="1"/>
</dbReference>
<dbReference type="GO" id="GO:0005634">
    <property type="term" value="C:nucleus"/>
    <property type="evidence" value="ECO:0007669"/>
    <property type="project" value="TreeGrafter"/>
</dbReference>
<organism evidence="9">
    <name type="scientific">Hemiselmis andersenii</name>
    <name type="common">Cryptophyte alga</name>
    <dbReference type="NCBI Taxonomy" id="464988"/>
    <lineage>
        <taxon>Eukaryota</taxon>
        <taxon>Cryptophyceae</taxon>
        <taxon>Cryptomonadales</taxon>
        <taxon>Hemiselmidaceae</taxon>
        <taxon>Hemiselmis</taxon>
    </lineage>
</organism>
<evidence type="ECO:0000313" key="8">
    <source>
        <dbReference type="EMBL" id="CAD8744672.1"/>
    </source>
</evidence>
<feature type="compositionally biased region" description="Basic and acidic residues" evidence="6">
    <location>
        <begin position="106"/>
        <end position="119"/>
    </location>
</feature>
<dbReference type="InterPro" id="IPR051882">
    <property type="entry name" value="ATF_bZIP_TF"/>
</dbReference>
<gene>
    <name evidence="8" type="ORF">HAND1043_LOCUS11167</name>
    <name evidence="9" type="ORF">HAND1043_LOCUS11168</name>
</gene>
<protein>
    <recommendedName>
        <fullName evidence="7">BZIP domain-containing protein</fullName>
    </recommendedName>
</protein>
<evidence type="ECO:0000256" key="2">
    <source>
        <dbReference type="ARBA" id="ARBA00023015"/>
    </source>
</evidence>
<dbReference type="GO" id="GO:0016020">
    <property type="term" value="C:membrane"/>
    <property type="evidence" value="ECO:0007669"/>
    <property type="project" value="UniProtKB-SubCell"/>
</dbReference>
<dbReference type="GO" id="GO:0030968">
    <property type="term" value="P:endoplasmic reticulum unfolded protein response"/>
    <property type="evidence" value="ECO:0007669"/>
    <property type="project" value="TreeGrafter"/>
</dbReference>
<proteinExistence type="predicted"/>
<evidence type="ECO:0000256" key="6">
    <source>
        <dbReference type="SAM" id="MobiDB-lite"/>
    </source>
</evidence>
<keyword evidence="3" id="KW-0238">DNA-binding</keyword>